<evidence type="ECO:0000313" key="3">
    <source>
        <dbReference type="Proteomes" id="UP001054945"/>
    </source>
</evidence>
<organism evidence="2 3">
    <name type="scientific">Caerostris extrusa</name>
    <name type="common">Bark spider</name>
    <name type="synonym">Caerostris bankana</name>
    <dbReference type="NCBI Taxonomy" id="172846"/>
    <lineage>
        <taxon>Eukaryota</taxon>
        <taxon>Metazoa</taxon>
        <taxon>Ecdysozoa</taxon>
        <taxon>Arthropoda</taxon>
        <taxon>Chelicerata</taxon>
        <taxon>Arachnida</taxon>
        <taxon>Araneae</taxon>
        <taxon>Araneomorphae</taxon>
        <taxon>Entelegynae</taxon>
        <taxon>Araneoidea</taxon>
        <taxon>Araneidae</taxon>
        <taxon>Caerostris</taxon>
    </lineage>
</organism>
<feature type="region of interest" description="Disordered" evidence="1">
    <location>
        <begin position="78"/>
        <end position="97"/>
    </location>
</feature>
<gene>
    <name evidence="2" type="ORF">CEXT_381181</name>
</gene>
<dbReference type="Proteomes" id="UP001054945">
    <property type="component" value="Unassembled WGS sequence"/>
</dbReference>
<keyword evidence="3" id="KW-1185">Reference proteome</keyword>
<protein>
    <submittedName>
        <fullName evidence="2">Uncharacterized protein</fullName>
    </submittedName>
</protein>
<name>A0AAV4TUT8_CAEEX</name>
<sequence length="115" mass="13376">MLFLVPEGHLLQPFPFNNARNSGRKTKEVDKGVGVGEMTGRGERREFEKEGSLHYRHSKLLTSFPLLSIIRIFEKKKKKNGKEKKKKKKKKRTAAKARENDGVFFAFHRQTIISY</sequence>
<feature type="compositionally biased region" description="Basic residues" evidence="1">
    <location>
        <begin position="78"/>
        <end position="95"/>
    </location>
</feature>
<evidence type="ECO:0000256" key="1">
    <source>
        <dbReference type="SAM" id="MobiDB-lite"/>
    </source>
</evidence>
<dbReference type="AlphaFoldDB" id="A0AAV4TUT8"/>
<proteinExistence type="predicted"/>
<dbReference type="EMBL" id="BPLR01011754">
    <property type="protein sequence ID" value="GIY48811.1"/>
    <property type="molecule type" value="Genomic_DNA"/>
</dbReference>
<evidence type="ECO:0000313" key="2">
    <source>
        <dbReference type="EMBL" id="GIY48811.1"/>
    </source>
</evidence>
<accession>A0AAV4TUT8</accession>
<comment type="caution">
    <text evidence="2">The sequence shown here is derived from an EMBL/GenBank/DDBJ whole genome shotgun (WGS) entry which is preliminary data.</text>
</comment>
<reference evidence="2 3" key="1">
    <citation type="submission" date="2021-06" db="EMBL/GenBank/DDBJ databases">
        <title>Caerostris extrusa draft genome.</title>
        <authorList>
            <person name="Kono N."/>
            <person name="Arakawa K."/>
        </authorList>
    </citation>
    <scope>NUCLEOTIDE SEQUENCE [LARGE SCALE GENOMIC DNA]</scope>
</reference>